<feature type="compositionally biased region" description="Polar residues" evidence="1">
    <location>
        <begin position="31"/>
        <end position="48"/>
    </location>
</feature>
<evidence type="ECO:0000256" key="2">
    <source>
        <dbReference type="SAM" id="Phobius"/>
    </source>
</evidence>
<comment type="caution">
    <text evidence="3">The sequence shown here is derived from an EMBL/GenBank/DDBJ whole genome shotgun (WGS) entry which is preliminary data.</text>
</comment>
<feature type="transmembrane region" description="Helical" evidence="2">
    <location>
        <begin position="58"/>
        <end position="79"/>
    </location>
</feature>
<accession>A0A822ZGK8</accession>
<keyword evidence="4" id="KW-1185">Reference proteome</keyword>
<name>A0A822ZGK8_NELNU</name>
<organism evidence="3 4">
    <name type="scientific">Nelumbo nucifera</name>
    <name type="common">Sacred lotus</name>
    <dbReference type="NCBI Taxonomy" id="4432"/>
    <lineage>
        <taxon>Eukaryota</taxon>
        <taxon>Viridiplantae</taxon>
        <taxon>Streptophyta</taxon>
        <taxon>Embryophyta</taxon>
        <taxon>Tracheophyta</taxon>
        <taxon>Spermatophyta</taxon>
        <taxon>Magnoliopsida</taxon>
        <taxon>Proteales</taxon>
        <taxon>Nelumbonaceae</taxon>
        <taxon>Nelumbo</taxon>
    </lineage>
</organism>
<proteinExistence type="predicted"/>
<feature type="region of interest" description="Disordered" evidence="1">
    <location>
        <begin position="1"/>
        <end position="48"/>
    </location>
</feature>
<reference evidence="3 4" key="1">
    <citation type="journal article" date="2020" name="Mol. Biol. Evol.">
        <title>Distinct Expression and Methylation Patterns for Genes with Different Fates following a Single Whole-Genome Duplication in Flowering Plants.</title>
        <authorList>
            <person name="Shi T."/>
            <person name="Rahmani R.S."/>
            <person name="Gugger P.F."/>
            <person name="Wang M."/>
            <person name="Li H."/>
            <person name="Zhang Y."/>
            <person name="Li Z."/>
            <person name="Wang Q."/>
            <person name="Van de Peer Y."/>
            <person name="Marchal K."/>
            <person name="Chen J."/>
        </authorList>
    </citation>
    <scope>NUCLEOTIDE SEQUENCE [LARGE SCALE GENOMIC DNA]</scope>
    <source>
        <tissue evidence="3">Leaf</tissue>
    </source>
</reference>
<evidence type="ECO:0000313" key="3">
    <source>
        <dbReference type="EMBL" id="DAD42176.1"/>
    </source>
</evidence>
<keyword evidence="2" id="KW-0472">Membrane</keyword>
<evidence type="ECO:0000256" key="1">
    <source>
        <dbReference type="SAM" id="MobiDB-lite"/>
    </source>
</evidence>
<sequence length="83" mass="9226">MKPHIHKLLNNDAPPGTSHSPSLPRDGYSVPTLTPANNSSTTTTRRPLQPISTFDSSMALTDVVLLTALFFMGFFFIYIRRFA</sequence>
<keyword evidence="2" id="KW-0812">Transmembrane</keyword>
<keyword evidence="2" id="KW-1133">Transmembrane helix</keyword>
<dbReference type="EMBL" id="DUZY01000006">
    <property type="protein sequence ID" value="DAD42176.1"/>
    <property type="molecule type" value="Genomic_DNA"/>
</dbReference>
<gene>
    <name evidence="3" type="ORF">HUJ06_000406</name>
</gene>
<dbReference type="Proteomes" id="UP000607653">
    <property type="component" value="Unassembled WGS sequence"/>
</dbReference>
<dbReference type="AlphaFoldDB" id="A0A822ZGK8"/>
<protein>
    <submittedName>
        <fullName evidence="3">Uncharacterized protein</fullName>
    </submittedName>
</protein>
<evidence type="ECO:0000313" key="4">
    <source>
        <dbReference type="Proteomes" id="UP000607653"/>
    </source>
</evidence>